<dbReference type="CDD" id="cd00082">
    <property type="entry name" value="HisKA"/>
    <property type="match status" value="1"/>
</dbReference>
<feature type="transmembrane region" description="Helical" evidence="14">
    <location>
        <begin position="41"/>
        <end position="68"/>
    </location>
</feature>
<evidence type="ECO:0000256" key="4">
    <source>
        <dbReference type="ARBA" id="ARBA00012438"/>
    </source>
</evidence>
<evidence type="ECO:0000256" key="5">
    <source>
        <dbReference type="ARBA" id="ARBA00022553"/>
    </source>
</evidence>
<dbReference type="GO" id="GO:0034220">
    <property type="term" value="P:monoatomic ion transmembrane transport"/>
    <property type="evidence" value="ECO:0007669"/>
    <property type="project" value="UniProtKB-KW"/>
</dbReference>
<keyword evidence="8" id="KW-0547">Nucleotide-binding</keyword>
<dbReference type="SUPFAM" id="SSF47384">
    <property type="entry name" value="Homodimeric domain of signal transducing histidine kinase"/>
    <property type="match status" value="1"/>
</dbReference>
<dbReference type="PRINTS" id="PR00344">
    <property type="entry name" value="BCTRLSENSOR"/>
</dbReference>
<dbReference type="EMBL" id="CADCVQ010000171">
    <property type="protein sequence ID" value="CAA9531594.1"/>
    <property type="molecule type" value="Genomic_DNA"/>
</dbReference>
<evidence type="ECO:0000256" key="9">
    <source>
        <dbReference type="ARBA" id="ARBA00022777"/>
    </source>
</evidence>
<dbReference type="Pfam" id="PF00512">
    <property type="entry name" value="HisKA"/>
    <property type="match status" value="1"/>
</dbReference>
<feature type="transmembrane region" description="Helical" evidence="14">
    <location>
        <begin position="6"/>
        <end position="29"/>
    </location>
</feature>
<dbReference type="Gene3D" id="1.10.287.130">
    <property type="match status" value="1"/>
</dbReference>
<evidence type="ECO:0000256" key="6">
    <source>
        <dbReference type="ARBA" id="ARBA00022679"/>
    </source>
</evidence>
<comment type="subcellular location">
    <subcellularLocation>
        <location evidence="3">Cell membrane</location>
    </subcellularLocation>
    <subcellularLocation>
        <location evidence="2">Membrane</location>
        <topology evidence="2">Multi-pass membrane protein</topology>
    </subcellularLocation>
</comment>
<dbReference type="Pfam" id="PF13493">
    <property type="entry name" value="DUF4118"/>
    <property type="match status" value="1"/>
</dbReference>
<dbReference type="PANTHER" id="PTHR45569:SF1">
    <property type="entry name" value="SENSOR PROTEIN KDPD"/>
    <property type="match status" value="1"/>
</dbReference>
<keyword evidence="16" id="KW-0407">Ion channel</keyword>
<evidence type="ECO:0000256" key="8">
    <source>
        <dbReference type="ARBA" id="ARBA00022741"/>
    </source>
</evidence>
<dbReference type="InterPro" id="IPR036097">
    <property type="entry name" value="HisK_dim/P_sf"/>
</dbReference>
<keyword evidence="10" id="KW-0067">ATP-binding</keyword>
<dbReference type="EC" id="2.7.13.3" evidence="4"/>
<evidence type="ECO:0000256" key="12">
    <source>
        <dbReference type="ARBA" id="ARBA00023012"/>
    </source>
</evidence>
<proteinExistence type="predicted"/>
<dbReference type="InterPro" id="IPR003594">
    <property type="entry name" value="HATPase_dom"/>
</dbReference>
<sequence length="463" mass="49520">MPNERPPILLGILVATVAVALTTLLVYPLKSVAADISLSVVYLLAVLLIASLWGGWLAAATAVASALAFNFFHIAPTGRLTIADGENWVALGVFLITALVAGALADAARSRAAETEQRRREAGLAAEMSRTLLRGGDLRSALPVAAERLSAALDLPSAAIELEPVQSDERRVAFPLREGTRQIATLVLPAGLAEATLRRVQERMVPSLEALLAAALERDALLNDVVETRALRRSDVLKTALLRAVSHDLRSPLTAIIAAAEPLGSEHISDDERRELAAGVSQEARRLSRLIDQLLDLSRLEAHAVEAHPDWCSIDEVLRAAVDEVAAAAQFNLSLDPDLPLIQADAAQLERAFANLLENSARHAGGHPVSVRARSVGRRLLVRIVDRGPGIPSTQLERVFEPFYRSGNERSGHRGSGLGLAIARGFLEVNGGRVWAESLPNQGTSFVVELPLEPTPAPVVSVR</sequence>
<keyword evidence="13 14" id="KW-0472">Membrane</keyword>
<gene>
    <name evidence="16" type="ORF">AVDCRST_MAG67-4318</name>
</gene>
<keyword evidence="9 16" id="KW-0418">Kinase</keyword>
<organism evidence="16">
    <name type="scientific">uncultured Solirubrobacteraceae bacterium</name>
    <dbReference type="NCBI Taxonomy" id="1162706"/>
    <lineage>
        <taxon>Bacteria</taxon>
        <taxon>Bacillati</taxon>
        <taxon>Actinomycetota</taxon>
        <taxon>Thermoleophilia</taxon>
        <taxon>Solirubrobacterales</taxon>
        <taxon>Solirubrobacteraceae</taxon>
        <taxon>environmental samples</taxon>
    </lineage>
</organism>
<feature type="domain" description="Histidine kinase" evidence="15">
    <location>
        <begin position="244"/>
        <end position="454"/>
    </location>
</feature>
<protein>
    <recommendedName>
        <fullName evidence="4">histidine kinase</fullName>
        <ecNumber evidence="4">2.7.13.3</ecNumber>
    </recommendedName>
</protein>
<evidence type="ECO:0000256" key="1">
    <source>
        <dbReference type="ARBA" id="ARBA00000085"/>
    </source>
</evidence>
<feature type="transmembrane region" description="Helical" evidence="14">
    <location>
        <begin position="88"/>
        <end position="108"/>
    </location>
</feature>
<dbReference type="Gene3D" id="1.20.120.620">
    <property type="entry name" value="Backbone structure of the membrane domain of e. Coli histidine kinase receptor kdpd"/>
    <property type="match status" value="1"/>
</dbReference>
<dbReference type="SUPFAM" id="SSF55874">
    <property type="entry name" value="ATPase domain of HSP90 chaperone/DNA topoisomerase II/histidine kinase"/>
    <property type="match status" value="1"/>
</dbReference>
<evidence type="ECO:0000259" key="15">
    <source>
        <dbReference type="PROSITE" id="PS50109"/>
    </source>
</evidence>
<dbReference type="GO" id="GO:0005524">
    <property type="term" value="F:ATP binding"/>
    <property type="evidence" value="ECO:0007669"/>
    <property type="project" value="UniProtKB-KW"/>
</dbReference>
<keyword evidence="11 14" id="KW-1133">Transmembrane helix</keyword>
<keyword evidence="5" id="KW-0597">Phosphoprotein</keyword>
<evidence type="ECO:0000256" key="10">
    <source>
        <dbReference type="ARBA" id="ARBA00022840"/>
    </source>
</evidence>
<dbReference type="SMART" id="SM00388">
    <property type="entry name" value="HisKA"/>
    <property type="match status" value="1"/>
</dbReference>
<evidence type="ECO:0000256" key="11">
    <source>
        <dbReference type="ARBA" id="ARBA00022989"/>
    </source>
</evidence>
<dbReference type="PANTHER" id="PTHR45569">
    <property type="entry name" value="SENSOR PROTEIN KDPD"/>
    <property type="match status" value="1"/>
</dbReference>
<evidence type="ECO:0000256" key="14">
    <source>
        <dbReference type="SAM" id="Phobius"/>
    </source>
</evidence>
<dbReference type="InterPro" id="IPR004358">
    <property type="entry name" value="Sig_transdc_His_kin-like_C"/>
</dbReference>
<keyword evidence="7 14" id="KW-0812">Transmembrane</keyword>
<name>A0A6J4TUR5_9ACTN</name>
<comment type="catalytic activity">
    <reaction evidence="1">
        <text>ATP + protein L-histidine = ADP + protein N-phospho-L-histidine.</text>
        <dbReference type="EC" id="2.7.13.3"/>
    </reaction>
</comment>
<dbReference type="InterPro" id="IPR038318">
    <property type="entry name" value="KdpD_sf"/>
</dbReference>
<evidence type="ECO:0000256" key="2">
    <source>
        <dbReference type="ARBA" id="ARBA00004141"/>
    </source>
</evidence>
<evidence type="ECO:0000313" key="16">
    <source>
        <dbReference type="EMBL" id="CAA9531594.1"/>
    </source>
</evidence>
<evidence type="ECO:0000256" key="13">
    <source>
        <dbReference type="ARBA" id="ARBA00023136"/>
    </source>
</evidence>
<dbReference type="GO" id="GO:0000155">
    <property type="term" value="F:phosphorelay sensor kinase activity"/>
    <property type="evidence" value="ECO:0007669"/>
    <property type="project" value="InterPro"/>
</dbReference>
<dbReference type="InterPro" id="IPR003661">
    <property type="entry name" value="HisK_dim/P_dom"/>
</dbReference>
<keyword evidence="6 16" id="KW-0808">Transferase</keyword>
<dbReference type="Gene3D" id="3.30.565.10">
    <property type="entry name" value="Histidine kinase-like ATPase, C-terminal domain"/>
    <property type="match status" value="1"/>
</dbReference>
<dbReference type="CDD" id="cd00075">
    <property type="entry name" value="HATPase"/>
    <property type="match status" value="1"/>
</dbReference>
<evidence type="ECO:0000256" key="7">
    <source>
        <dbReference type="ARBA" id="ARBA00022692"/>
    </source>
</evidence>
<accession>A0A6J4TUR5</accession>
<keyword evidence="16" id="KW-0813">Transport</keyword>
<keyword evidence="12" id="KW-0902">Two-component regulatory system</keyword>
<reference evidence="16" key="1">
    <citation type="submission" date="2020-02" db="EMBL/GenBank/DDBJ databases">
        <authorList>
            <person name="Meier V. D."/>
        </authorList>
    </citation>
    <scope>NUCLEOTIDE SEQUENCE</scope>
    <source>
        <strain evidence="16">AVDCRST_MAG67</strain>
    </source>
</reference>
<dbReference type="InterPro" id="IPR005467">
    <property type="entry name" value="His_kinase_dom"/>
</dbReference>
<dbReference type="InterPro" id="IPR052023">
    <property type="entry name" value="Histidine_kinase_KdpD"/>
</dbReference>
<dbReference type="SMART" id="SM00387">
    <property type="entry name" value="HATPase_c"/>
    <property type="match status" value="1"/>
</dbReference>
<dbReference type="InterPro" id="IPR025201">
    <property type="entry name" value="KdpD_TM"/>
</dbReference>
<keyword evidence="16" id="KW-0406">Ion transport</keyword>
<dbReference type="GO" id="GO:0005886">
    <property type="term" value="C:plasma membrane"/>
    <property type="evidence" value="ECO:0007669"/>
    <property type="project" value="UniProtKB-SubCell"/>
</dbReference>
<dbReference type="AlphaFoldDB" id="A0A6J4TUR5"/>
<dbReference type="PROSITE" id="PS50109">
    <property type="entry name" value="HIS_KIN"/>
    <property type="match status" value="1"/>
</dbReference>
<dbReference type="Pfam" id="PF02518">
    <property type="entry name" value="HATPase_c"/>
    <property type="match status" value="1"/>
</dbReference>
<evidence type="ECO:0000256" key="3">
    <source>
        <dbReference type="ARBA" id="ARBA00004236"/>
    </source>
</evidence>
<dbReference type="InterPro" id="IPR036890">
    <property type="entry name" value="HATPase_C_sf"/>
</dbReference>